<name>A0ABQ7F8Y7_9ACTN</name>
<keyword evidence="1" id="KW-0472">Membrane</keyword>
<dbReference type="EMBL" id="WHPN01000429">
    <property type="protein sequence ID" value="KAF4405087.1"/>
    <property type="molecule type" value="Genomic_DNA"/>
</dbReference>
<evidence type="ECO:0000313" key="3">
    <source>
        <dbReference type="Proteomes" id="UP000621266"/>
    </source>
</evidence>
<dbReference type="RefSeq" id="WP_098753355.1">
    <property type="nucleotide sequence ID" value="NZ_WHPN01000429.1"/>
</dbReference>
<organism evidence="2 3">
    <name type="scientific">Streptomyces lycii</name>
    <dbReference type="NCBI Taxonomy" id="2654337"/>
    <lineage>
        <taxon>Bacteria</taxon>
        <taxon>Bacillati</taxon>
        <taxon>Actinomycetota</taxon>
        <taxon>Actinomycetes</taxon>
        <taxon>Kitasatosporales</taxon>
        <taxon>Streptomycetaceae</taxon>
        <taxon>Streptomyces</taxon>
    </lineage>
</organism>
<protein>
    <recommendedName>
        <fullName evidence="4">Integral membrane protein</fullName>
    </recommendedName>
</protein>
<keyword evidence="1" id="KW-0812">Transmembrane</keyword>
<reference evidence="2 3" key="1">
    <citation type="submission" date="2019-10" db="EMBL/GenBank/DDBJ databases">
        <title>Streptomyces tenebrisbrunneis sp.nov., an endogenous actinomycete isolated from of Lycium ruthenicum.</title>
        <authorList>
            <person name="Ma L."/>
        </authorList>
    </citation>
    <scope>NUCLEOTIDE SEQUENCE [LARGE SCALE GENOMIC DNA]</scope>
    <source>
        <strain evidence="2 3">TRM 66187</strain>
    </source>
</reference>
<evidence type="ECO:0000256" key="1">
    <source>
        <dbReference type="SAM" id="Phobius"/>
    </source>
</evidence>
<accession>A0ABQ7F8Y7</accession>
<feature type="transmembrane region" description="Helical" evidence="1">
    <location>
        <begin position="134"/>
        <end position="153"/>
    </location>
</feature>
<evidence type="ECO:0008006" key="4">
    <source>
        <dbReference type="Google" id="ProtNLM"/>
    </source>
</evidence>
<feature type="transmembrane region" description="Helical" evidence="1">
    <location>
        <begin position="159"/>
        <end position="179"/>
    </location>
</feature>
<dbReference type="Proteomes" id="UP000621266">
    <property type="component" value="Unassembled WGS sequence"/>
</dbReference>
<gene>
    <name evidence="2" type="ORF">GCU69_32080</name>
</gene>
<evidence type="ECO:0000313" key="2">
    <source>
        <dbReference type="EMBL" id="KAF4405087.1"/>
    </source>
</evidence>
<sequence length="204" mass="22600">MFLLRRQLTALLRDGGAGVELHTMVNPWASRRKFAAFAYIAEQYGYRYDGLASGIPTSRSHPIFGFRRLPDAQERATRTSAAYPNAVGGGPYPGMRPSGNGLTPLPEARPEVDLLHARIMTDLYGESSTGRIKMMAIVIPVSVLLGLVLTGNFTTTGTLIGGCVVAGFWLYLWLAAAYMRRRRVKYVRILERAGIAWPPRRSDR</sequence>
<keyword evidence="3" id="KW-1185">Reference proteome</keyword>
<keyword evidence="1" id="KW-1133">Transmembrane helix</keyword>
<proteinExistence type="predicted"/>
<comment type="caution">
    <text evidence="2">The sequence shown here is derived from an EMBL/GenBank/DDBJ whole genome shotgun (WGS) entry which is preliminary data.</text>
</comment>